<protein>
    <submittedName>
        <fullName evidence="2">Uncharacterized protein</fullName>
    </submittedName>
</protein>
<proteinExistence type="predicted"/>
<accession>A0A4U3L6R4</accession>
<name>A0A4U3L6R4_9BACT</name>
<dbReference type="RefSeq" id="WP_137260537.1">
    <property type="nucleotide sequence ID" value="NZ_SZQL01000002.1"/>
</dbReference>
<keyword evidence="1" id="KW-0472">Membrane</keyword>
<comment type="caution">
    <text evidence="2">The sequence shown here is derived from an EMBL/GenBank/DDBJ whole genome shotgun (WGS) entry which is preliminary data.</text>
</comment>
<gene>
    <name evidence="2" type="ORF">FC093_04410</name>
</gene>
<evidence type="ECO:0000256" key="1">
    <source>
        <dbReference type="SAM" id="Phobius"/>
    </source>
</evidence>
<dbReference type="AlphaFoldDB" id="A0A4U3L6R4"/>
<dbReference type="OrthoDB" id="965687at2"/>
<keyword evidence="3" id="KW-1185">Reference proteome</keyword>
<sequence>MNIIKPIIAGILIGAALFFMPFFFIRFILFFLIIGAIFRFFIGGRFRGYRRSFDTGFTDNIRSMSDEEYSRFKQNLNQGCGYHNYNRTQSATNPQ</sequence>
<dbReference type="Proteomes" id="UP000305848">
    <property type="component" value="Unassembled WGS sequence"/>
</dbReference>
<dbReference type="EMBL" id="SZQL01000002">
    <property type="protein sequence ID" value="TKK70938.1"/>
    <property type="molecule type" value="Genomic_DNA"/>
</dbReference>
<keyword evidence="1" id="KW-0812">Transmembrane</keyword>
<keyword evidence="1" id="KW-1133">Transmembrane helix</keyword>
<reference evidence="2 3" key="1">
    <citation type="submission" date="2019-05" db="EMBL/GenBank/DDBJ databases">
        <title>Panacibacter sp. strain 17mud1-8 Genome sequencing and assembly.</title>
        <authorList>
            <person name="Chhetri G."/>
        </authorList>
    </citation>
    <scope>NUCLEOTIDE SEQUENCE [LARGE SCALE GENOMIC DNA]</scope>
    <source>
        <strain evidence="2 3">17mud1-8</strain>
    </source>
</reference>
<organism evidence="2 3">
    <name type="scientific">Ilyomonas limi</name>
    <dbReference type="NCBI Taxonomy" id="2575867"/>
    <lineage>
        <taxon>Bacteria</taxon>
        <taxon>Pseudomonadati</taxon>
        <taxon>Bacteroidota</taxon>
        <taxon>Chitinophagia</taxon>
        <taxon>Chitinophagales</taxon>
        <taxon>Chitinophagaceae</taxon>
        <taxon>Ilyomonas</taxon>
    </lineage>
</organism>
<feature type="transmembrane region" description="Helical" evidence="1">
    <location>
        <begin position="12"/>
        <end position="42"/>
    </location>
</feature>
<evidence type="ECO:0000313" key="2">
    <source>
        <dbReference type="EMBL" id="TKK70938.1"/>
    </source>
</evidence>
<evidence type="ECO:0000313" key="3">
    <source>
        <dbReference type="Proteomes" id="UP000305848"/>
    </source>
</evidence>